<keyword evidence="3" id="KW-1185">Reference proteome</keyword>
<proteinExistence type="predicted"/>
<comment type="caution">
    <text evidence="2">The sequence shown here is derived from an EMBL/GenBank/DDBJ whole genome shotgun (WGS) entry which is preliminary data.</text>
</comment>
<evidence type="ECO:0000313" key="2">
    <source>
        <dbReference type="EMBL" id="CAE7587904.1"/>
    </source>
</evidence>
<dbReference type="EMBL" id="CAJNDS010002760">
    <property type="protein sequence ID" value="CAE7587904.1"/>
    <property type="molecule type" value="Genomic_DNA"/>
</dbReference>
<feature type="region of interest" description="Disordered" evidence="1">
    <location>
        <begin position="88"/>
        <end position="115"/>
    </location>
</feature>
<reference evidence="2" key="1">
    <citation type="submission" date="2021-02" db="EMBL/GenBank/DDBJ databases">
        <authorList>
            <person name="Dougan E. K."/>
            <person name="Rhodes N."/>
            <person name="Thang M."/>
            <person name="Chan C."/>
        </authorList>
    </citation>
    <scope>NUCLEOTIDE SEQUENCE</scope>
</reference>
<name>A0A812UZ12_9DINO</name>
<accession>A0A812UZ12</accession>
<dbReference type="AlphaFoldDB" id="A0A812UZ12"/>
<evidence type="ECO:0000313" key="3">
    <source>
        <dbReference type="Proteomes" id="UP000604046"/>
    </source>
</evidence>
<protein>
    <submittedName>
        <fullName evidence="2">Uncharacterized protein</fullName>
    </submittedName>
</protein>
<dbReference type="Proteomes" id="UP000604046">
    <property type="component" value="Unassembled WGS sequence"/>
</dbReference>
<feature type="non-terminal residue" evidence="2">
    <location>
        <position position="115"/>
    </location>
</feature>
<evidence type="ECO:0000256" key="1">
    <source>
        <dbReference type="SAM" id="MobiDB-lite"/>
    </source>
</evidence>
<gene>
    <name evidence="2" type="ORF">SNAT2548_LOCUS33503</name>
</gene>
<sequence length="115" mass="12384">MLSNILRSTTRQRARVVVQRLGSQAPKPGMSPVAMPRSCQTLAIPRPRPILCWRRSIFGASLLIASCGMLAQAPTALSLGRDAKAAKCEESPAPIPEKVQKETEPKPSPLGTILK</sequence>
<organism evidence="2 3">
    <name type="scientific">Symbiodinium natans</name>
    <dbReference type="NCBI Taxonomy" id="878477"/>
    <lineage>
        <taxon>Eukaryota</taxon>
        <taxon>Sar</taxon>
        <taxon>Alveolata</taxon>
        <taxon>Dinophyceae</taxon>
        <taxon>Suessiales</taxon>
        <taxon>Symbiodiniaceae</taxon>
        <taxon>Symbiodinium</taxon>
    </lineage>
</organism>